<dbReference type="Pfam" id="PF01370">
    <property type="entry name" value="Epimerase"/>
    <property type="match status" value="1"/>
</dbReference>
<dbReference type="PANTHER" id="PTHR48079">
    <property type="entry name" value="PROTEIN YEEZ"/>
    <property type="match status" value="1"/>
</dbReference>
<dbReference type="EMBL" id="MU150273">
    <property type="protein sequence ID" value="KAF9462316.1"/>
    <property type="molecule type" value="Genomic_DNA"/>
</dbReference>
<evidence type="ECO:0000313" key="2">
    <source>
        <dbReference type="EMBL" id="KAF9462316.1"/>
    </source>
</evidence>
<name>A0A9P5Y6R1_9AGAR</name>
<dbReference type="GO" id="GO:0005737">
    <property type="term" value="C:cytoplasm"/>
    <property type="evidence" value="ECO:0007669"/>
    <property type="project" value="TreeGrafter"/>
</dbReference>
<dbReference type="PANTHER" id="PTHR48079:SF6">
    <property type="entry name" value="NAD(P)-BINDING DOMAIN-CONTAINING PROTEIN-RELATED"/>
    <property type="match status" value="1"/>
</dbReference>
<dbReference type="AlphaFoldDB" id="A0A9P5Y6R1"/>
<organism evidence="2 3">
    <name type="scientific">Collybia nuda</name>
    <dbReference type="NCBI Taxonomy" id="64659"/>
    <lineage>
        <taxon>Eukaryota</taxon>
        <taxon>Fungi</taxon>
        <taxon>Dikarya</taxon>
        <taxon>Basidiomycota</taxon>
        <taxon>Agaricomycotina</taxon>
        <taxon>Agaricomycetes</taxon>
        <taxon>Agaricomycetidae</taxon>
        <taxon>Agaricales</taxon>
        <taxon>Tricholomatineae</taxon>
        <taxon>Clitocybaceae</taxon>
        <taxon>Collybia</taxon>
    </lineage>
</organism>
<evidence type="ECO:0000313" key="3">
    <source>
        <dbReference type="Proteomes" id="UP000807353"/>
    </source>
</evidence>
<keyword evidence="3" id="KW-1185">Reference proteome</keyword>
<feature type="domain" description="NAD-dependent epimerase/dehydratase" evidence="1">
    <location>
        <begin position="5"/>
        <end position="229"/>
    </location>
</feature>
<gene>
    <name evidence="2" type="ORF">BDZ94DRAFT_1261580</name>
</gene>
<dbReference type="InterPro" id="IPR001509">
    <property type="entry name" value="Epimerase_deHydtase"/>
</dbReference>
<sequence length="352" mass="38431">MSRLLLTGASGYIAGALLNDVIQLPDLIVFALVRTPQQAEKVTSLGVTPLQFDMSDGHAVEEVLVKYSITVVIQSADAFNFAPGKAFINGLKAVKNKLGKEVHYIHTSGAKLFSSHVGIHQLLNDADDDVYSIEKSHESPHEVLQTAVNTNISINDLADSLDVRSYILVPPMVYGPGTGFGNKISIQYVAIIRMGRDLGEVFQVADDTSTWPLVHLLDLTSLYMTLLKAIISSSQDLPPYGKVHGYYFAENGTFSWKLLSQAISDQLASRGLIKATYPPSIRRPTEEDLVNIGRALGDPPSFVPVSVGGQCALRGDNGRRLGWSPKFGVEHLMSTVQEEVEFVLAEDQPRRP</sequence>
<proteinExistence type="predicted"/>
<dbReference type="GO" id="GO:0004029">
    <property type="term" value="F:aldehyde dehydrogenase (NAD+) activity"/>
    <property type="evidence" value="ECO:0007669"/>
    <property type="project" value="TreeGrafter"/>
</dbReference>
<evidence type="ECO:0000259" key="1">
    <source>
        <dbReference type="Pfam" id="PF01370"/>
    </source>
</evidence>
<dbReference type="SUPFAM" id="SSF51735">
    <property type="entry name" value="NAD(P)-binding Rossmann-fold domains"/>
    <property type="match status" value="1"/>
</dbReference>
<dbReference type="InterPro" id="IPR051783">
    <property type="entry name" value="NAD(P)-dependent_oxidoreduct"/>
</dbReference>
<dbReference type="InterPro" id="IPR036291">
    <property type="entry name" value="NAD(P)-bd_dom_sf"/>
</dbReference>
<reference evidence="2" key="1">
    <citation type="submission" date="2020-11" db="EMBL/GenBank/DDBJ databases">
        <authorList>
            <consortium name="DOE Joint Genome Institute"/>
            <person name="Ahrendt S."/>
            <person name="Riley R."/>
            <person name="Andreopoulos W."/>
            <person name="Labutti K."/>
            <person name="Pangilinan J."/>
            <person name="Ruiz-Duenas F.J."/>
            <person name="Barrasa J.M."/>
            <person name="Sanchez-Garcia M."/>
            <person name="Camarero S."/>
            <person name="Miyauchi S."/>
            <person name="Serrano A."/>
            <person name="Linde D."/>
            <person name="Babiker R."/>
            <person name="Drula E."/>
            <person name="Ayuso-Fernandez I."/>
            <person name="Pacheco R."/>
            <person name="Padilla G."/>
            <person name="Ferreira P."/>
            <person name="Barriuso J."/>
            <person name="Kellner H."/>
            <person name="Castanera R."/>
            <person name="Alfaro M."/>
            <person name="Ramirez L."/>
            <person name="Pisabarro A.G."/>
            <person name="Kuo A."/>
            <person name="Tritt A."/>
            <person name="Lipzen A."/>
            <person name="He G."/>
            <person name="Yan M."/>
            <person name="Ng V."/>
            <person name="Cullen D."/>
            <person name="Martin F."/>
            <person name="Rosso M.-N."/>
            <person name="Henrissat B."/>
            <person name="Hibbett D."/>
            <person name="Martinez A.T."/>
            <person name="Grigoriev I.V."/>
        </authorList>
    </citation>
    <scope>NUCLEOTIDE SEQUENCE</scope>
    <source>
        <strain evidence="2">CBS 247.69</strain>
    </source>
</reference>
<protein>
    <submittedName>
        <fullName evidence="2">NAD-P-binding protein</fullName>
    </submittedName>
</protein>
<dbReference type="OrthoDB" id="10262413at2759"/>
<comment type="caution">
    <text evidence="2">The sequence shown here is derived from an EMBL/GenBank/DDBJ whole genome shotgun (WGS) entry which is preliminary data.</text>
</comment>
<dbReference type="Proteomes" id="UP000807353">
    <property type="component" value="Unassembled WGS sequence"/>
</dbReference>
<dbReference type="Gene3D" id="3.40.50.720">
    <property type="entry name" value="NAD(P)-binding Rossmann-like Domain"/>
    <property type="match status" value="1"/>
</dbReference>
<accession>A0A9P5Y6R1</accession>